<dbReference type="SUPFAM" id="SSF111148">
    <property type="entry name" value="YggX-like"/>
    <property type="match status" value="1"/>
</dbReference>
<comment type="function">
    <text evidence="2">Could be a mediator in iron transactions between iron acquisition and iron-requiring processes, such as synthesis and/or repair of Fe-S clusters in biosynthetic enzymes. Necessary to maintain high levels of aconitase under oxidative stress.</text>
</comment>
<dbReference type="Pfam" id="PF04362">
    <property type="entry name" value="Iron_traffic"/>
    <property type="match status" value="1"/>
</dbReference>
<dbReference type="Gene3D" id="1.10.3880.10">
    <property type="entry name" value="Fe(II) trafficking protein YggX"/>
    <property type="match status" value="1"/>
</dbReference>
<dbReference type="STRING" id="656179.AB870_20985"/>
<accession>A0A0H3WWM8</accession>
<evidence type="ECO:0000313" key="7">
    <source>
        <dbReference type="Proteomes" id="UP000035651"/>
    </source>
</evidence>
<evidence type="ECO:0000256" key="4">
    <source>
        <dbReference type="ARBA" id="ARBA00070403"/>
    </source>
</evidence>
<dbReference type="HAMAP" id="MF_00686">
    <property type="entry name" value="Fe_traffic_YggX"/>
    <property type="match status" value="1"/>
</dbReference>
<dbReference type="GO" id="GO:0034599">
    <property type="term" value="P:cellular response to oxidative stress"/>
    <property type="evidence" value="ECO:0007669"/>
    <property type="project" value="TreeGrafter"/>
</dbReference>
<keyword evidence="1 5" id="KW-0408">Iron</keyword>
<name>A0A0H3WWM8_9BURK</name>
<evidence type="ECO:0000313" key="6">
    <source>
        <dbReference type="EMBL" id="AKM32050.1"/>
    </source>
</evidence>
<comment type="similarity">
    <text evidence="3 5">Belongs to the Fe(2+)-trafficking protein family.</text>
</comment>
<evidence type="ECO:0000256" key="5">
    <source>
        <dbReference type="HAMAP-Rule" id="MF_00686"/>
    </source>
</evidence>
<dbReference type="KEGG" id="pfg:AB870_20985"/>
<dbReference type="InterPro" id="IPR007457">
    <property type="entry name" value="Fe_traffick_prot_YggX"/>
</dbReference>
<dbReference type="AlphaFoldDB" id="A0A0H3WWM8"/>
<evidence type="ECO:0000256" key="3">
    <source>
        <dbReference type="ARBA" id="ARBA00061679"/>
    </source>
</evidence>
<evidence type="ECO:0000256" key="1">
    <source>
        <dbReference type="ARBA" id="ARBA00023004"/>
    </source>
</evidence>
<dbReference type="PATRIC" id="fig|656179.3.peg.4474"/>
<proteinExistence type="inferred from homology"/>
<dbReference type="EMBL" id="CP011807">
    <property type="protein sequence ID" value="AKM32050.1"/>
    <property type="molecule type" value="Genomic_DNA"/>
</dbReference>
<keyword evidence="7" id="KW-1185">Reference proteome</keyword>
<dbReference type="GO" id="GO:0005506">
    <property type="term" value="F:iron ion binding"/>
    <property type="evidence" value="ECO:0007669"/>
    <property type="project" value="UniProtKB-UniRule"/>
</dbReference>
<dbReference type="PIRSF" id="PIRSF029827">
    <property type="entry name" value="Fe_traffic_YggX"/>
    <property type="match status" value="1"/>
</dbReference>
<reference evidence="6" key="1">
    <citation type="submission" date="2016-06" db="EMBL/GenBank/DDBJ databases">
        <title>Complete Genome Sequence of Pandoraea faecigallinarum DSM-23572.</title>
        <authorList>
            <person name="Yong D."/>
            <person name="Ee R."/>
            <person name="Lim Y.-L."/>
            <person name="Yin W.-F."/>
            <person name="Chan K.-G."/>
        </authorList>
    </citation>
    <scope>NUCLEOTIDE SEQUENCE</scope>
    <source>
        <strain evidence="6">DSM 23572</strain>
    </source>
</reference>
<dbReference type="OrthoDB" id="9804318at2"/>
<gene>
    <name evidence="6" type="ORF">AB870_20985</name>
</gene>
<evidence type="ECO:0000256" key="2">
    <source>
        <dbReference type="ARBA" id="ARBA00053793"/>
    </source>
</evidence>
<dbReference type="RefSeq" id="WP_044455490.1">
    <property type="nucleotide sequence ID" value="NZ_CP011807.3"/>
</dbReference>
<sequence>MARMVQCIKLGKEAEGLDFPPMPGELGKRLWESVSKEAWAGWLKQQTMLINENRLNMADPRARQYLVKQTEKYFFGEGADVAQGYVPPPSAE</sequence>
<protein>
    <recommendedName>
        <fullName evidence="4 5">Probable Fe(2+)-trafficking protein</fullName>
    </recommendedName>
</protein>
<dbReference type="PANTHER" id="PTHR36965">
    <property type="entry name" value="FE(2+)-TRAFFICKING PROTEIN-RELATED"/>
    <property type="match status" value="1"/>
</dbReference>
<dbReference type="GO" id="GO:0005829">
    <property type="term" value="C:cytosol"/>
    <property type="evidence" value="ECO:0007669"/>
    <property type="project" value="TreeGrafter"/>
</dbReference>
<dbReference type="FunFam" id="1.10.3880.10:FF:000001">
    <property type="entry name" value="Probable Fe(2+)-trafficking protein"/>
    <property type="match status" value="1"/>
</dbReference>
<dbReference type="InterPro" id="IPR036766">
    <property type="entry name" value="Fe_traffick_prot_YggX_sf"/>
</dbReference>
<organism evidence="6 7">
    <name type="scientific">Pandoraea faecigallinarum</name>
    <dbReference type="NCBI Taxonomy" id="656179"/>
    <lineage>
        <taxon>Bacteria</taxon>
        <taxon>Pseudomonadati</taxon>
        <taxon>Pseudomonadota</taxon>
        <taxon>Betaproteobacteria</taxon>
        <taxon>Burkholderiales</taxon>
        <taxon>Burkholderiaceae</taxon>
        <taxon>Pandoraea</taxon>
    </lineage>
</organism>
<dbReference type="Proteomes" id="UP000035651">
    <property type="component" value="Chromosome"/>
</dbReference>
<dbReference type="PANTHER" id="PTHR36965:SF1">
    <property type="entry name" value="FE(2+)-TRAFFICKING PROTEIN-RELATED"/>
    <property type="match status" value="1"/>
</dbReference>
<dbReference type="NCBIfam" id="NF003817">
    <property type="entry name" value="PRK05408.1"/>
    <property type="match status" value="1"/>
</dbReference>